<proteinExistence type="predicted"/>
<dbReference type="InterPro" id="IPR002656">
    <property type="entry name" value="Acyl_transf_3_dom"/>
</dbReference>
<feature type="transmembrane region" description="Helical" evidence="1">
    <location>
        <begin position="196"/>
        <end position="218"/>
    </location>
</feature>
<keyword evidence="1" id="KW-0472">Membrane</keyword>
<feature type="transmembrane region" description="Helical" evidence="1">
    <location>
        <begin position="138"/>
        <end position="161"/>
    </location>
</feature>
<feature type="transmembrane region" description="Helical" evidence="1">
    <location>
        <begin position="285"/>
        <end position="305"/>
    </location>
</feature>
<dbReference type="Proteomes" id="UP000295649">
    <property type="component" value="Unassembled WGS sequence"/>
</dbReference>
<evidence type="ECO:0000313" key="4">
    <source>
        <dbReference type="Proteomes" id="UP000295649"/>
    </source>
</evidence>
<sequence length="351" mass="40255">MGTLRTLLAISVVIGHSWHDGLIFVGGRNAVQLFYIISGFLMSYILVEKKSYDSAMKFYLNRALRLYPIYITVAIISLILTAISESNFFEIYNNIPASADFLLIFSNIFLFGQDWVLFSGIENGKLVFTEDFSKSEQLLYLGLLVPQAWTLGVELCFYLIAPLVLNNRRLIYLLLILSIIIRGYLIFQGLGKNDPWTYRFFPAELVFFLGGALVHQVLVPRYKNTLKGDYSKIATLLTVLYVIFYSFIPLKETVRTIVLFVLFLVMLPLLFSFQNQSKLDKEIGSLSYPVYIVHVFVIGLMELFSKRVGAIDPLYNLVFVVLLSLLFAMILDIFIGKKIEKIRLHIRHSYP</sequence>
<feature type="transmembrane region" description="Helical" evidence="1">
    <location>
        <begin position="254"/>
        <end position="273"/>
    </location>
</feature>
<dbReference type="EMBL" id="SMCN01000010">
    <property type="protein sequence ID" value="TCV83104.1"/>
    <property type="molecule type" value="Genomic_DNA"/>
</dbReference>
<keyword evidence="1" id="KW-0812">Transmembrane</keyword>
<protein>
    <submittedName>
        <fullName evidence="3">Peptidoglycan/LPS O-acetylase OafA/YrhL</fullName>
    </submittedName>
</protein>
<name>A0ABY2CL90_METMH</name>
<evidence type="ECO:0000256" key="1">
    <source>
        <dbReference type="SAM" id="Phobius"/>
    </source>
</evidence>
<evidence type="ECO:0000259" key="2">
    <source>
        <dbReference type="Pfam" id="PF01757"/>
    </source>
</evidence>
<feature type="transmembrane region" description="Helical" evidence="1">
    <location>
        <begin position="230"/>
        <end position="248"/>
    </location>
</feature>
<feature type="transmembrane region" description="Helical" evidence="1">
    <location>
        <begin position="317"/>
        <end position="335"/>
    </location>
</feature>
<comment type="caution">
    <text evidence="3">The sequence shown here is derived from an EMBL/GenBank/DDBJ whole genome shotgun (WGS) entry which is preliminary data.</text>
</comment>
<dbReference type="InterPro" id="IPR050879">
    <property type="entry name" value="Acyltransferase_3"/>
</dbReference>
<dbReference type="PANTHER" id="PTHR23028:SF53">
    <property type="entry name" value="ACYL_TRANSF_3 DOMAIN-CONTAINING PROTEIN"/>
    <property type="match status" value="1"/>
</dbReference>
<feature type="transmembrane region" description="Helical" evidence="1">
    <location>
        <begin position="67"/>
        <end position="89"/>
    </location>
</feature>
<dbReference type="PANTHER" id="PTHR23028">
    <property type="entry name" value="ACETYLTRANSFERASE"/>
    <property type="match status" value="1"/>
</dbReference>
<feature type="transmembrane region" description="Helical" evidence="1">
    <location>
        <begin position="170"/>
        <end position="190"/>
    </location>
</feature>
<organism evidence="3 4">
    <name type="scientific">Methylomonas methanica</name>
    <dbReference type="NCBI Taxonomy" id="421"/>
    <lineage>
        <taxon>Bacteria</taxon>
        <taxon>Pseudomonadati</taxon>
        <taxon>Pseudomonadota</taxon>
        <taxon>Gammaproteobacteria</taxon>
        <taxon>Methylococcales</taxon>
        <taxon>Methylococcaceae</taxon>
        <taxon>Methylomonas</taxon>
    </lineage>
</organism>
<feature type="transmembrane region" description="Helical" evidence="1">
    <location>
        <begin position="101"/>
        <end position="118"/>
    </location>
</feature>
<feature type="domain" description="Acyltransferase 3" evidence="2">
    <location>
        <begin position="4"/>
        <end position="331"/>
    </location>
</feature>
<keyword evidence="1" id="KW-1133">Transmembrane helix</keyword>
<dbReference type="Pfam" id="PF01757">
    <property type="entry name" value="Acyl_transf_3"/>
    <property type="match status" value="1"/>
</dbReference>
<reference evidence="3 4" key="1">
    <citation type="submission" date="2019-03" db="EMBL/GenBank/DDBJ databases">
        <title>Systems level insights into methane cycling in arid and semi-arid ecosystems.</title>
        <authorList>
            <person name="Kalyuzhnaya M."/>
        </authorList>
    </citation>
    <scope>NUCLEOTIDE SEQUENCE [LARGE SCALE GENOMIC DNA]</scope>
    <source>
        <strain evidence="3 4">S-1</strain>
    </source>
</reference>
<keyword evidence="4" id="KW-1185">Reference proteome</keyword>
<dbReference type="RefSeq" id="WP_082769094.1">
    <property type="nucleotide sequence ID" value="NZ_LUUF01000059.1"/>
</dbReference>
<accession>A0ABY2CL90</accession>
<feature type="transmembrane region" description="Helical" evidence="1">
    <location>
        <begin position="30"/>
        <end position="47"/>
    </location>
</feature>
<gene>
    <name evidence="3" type="ORF">EDE11_11059</name>
</gene>
<evidence type="ECO:0000313" key="3">
    <source>
        <dbReference type="EMBL" id="TCV83104.1"/>
    </source>
</evidence>